<keyword evidence="2" id="KW-0479">Metal-binding</keyword>
<comment type="similarity">
    <text evidence="9">Belongs to the Odd C2H2-type zinc-finger protein family.</text>
</comment>
<keyword evidence="6" id="KW-0805">Transcription regulation</keyword>
<evidence type="ECO:0000256" key="11">
    <source>
        <dbReference type="PROSITE-ProRule" id="PRU00042"/>
    </source>
</evidence>
<gene>
    <name evidence="13" type="ORF">AM593_03437</name>
</gene>
<dbReference type="InterPro" id="IPR050717">
    <property type="entry name" value="C2H2-ZF_Transcription_Reg"/>
</dbReference>
<dbReference type="SUPFAM" id="SSF57667">
    <property type="entry name" value="beta-beta-alpha zinc fingers"/>
    <property type="match status" value="1"/>
</dbReference>
<dbReference type="InterPro" id="IPR013087">
    <property type="entry name" value="Znf_C2H2_type"/>
</dbReference>
<protein>
    <recommendedName>
        <fullName evidence="10">Protein odd-skipped-related 1</fullName>
    </recommendedName>
</protein>
<keyword evidence="4 11" id="KW-0863">Zinc-finger</keyword>
<organism evidence="13 14">
    <name type="scientific">Mytilus galloprovincialis</name>
    <name type="common">Mediterranean mussel</name>
    <dbReference type="NCBI Taxonomy" id="29158"/>
    <lineage>
        <taxon>Eukaryota</taxon>
        <taxon>Metazoa</taxon>
        <taxon>Spiralia</taxon>
        <taxon>Lophotrochozoa</taxon>
        <taxon>Mollusca</taxon>
        <taxon>Bivalvia</taxon>
        <taxon>Autobranchia</taxon>
        <taxon>Pteriomorphia</taxon>
        <taxon>Mytilida</taxon>
        <taxon>Mytiloidea</taxon>
        <taxon>Mytilidae</taxon>
        <taxon>Mytilinae</taxon>
        <taxon>Mytilus</taxon>
    </lineage>
</organism>
<dbReference type="GO" id="GO:0000981">
    <property type="term" value="F:DNA-binding transcription factor activity, RNA polymerase II-specific"/>
    <property type="evidence" value="ECO:0007669"/>
    <property type="project" value="TreeGrafter"/>
</dbReference>
<dbReference type="PROSITE" id="PS50157">
    <property type="entry name" value="ZINC_FINGER_C2H2_2"/>
    <property type="match status" value="1"/>
</dbReference>
<evidence type="ECO:0000256" key="1">
    <source>
        <dbReference type="ARBA" id="ARBA00004123"/>
    </source>
</evidence>
<dbReference type="InterPro" id="IPR036236">
    <property type="entry name" value="Znf_C2H2_sf"/>
</dbReference>
<dbReference type="GO" id="GO:0000977">
    <property type="term" value="F:RNA polymerase II transcription regulatory region sequence-specific DNA binding"/>
    <property type="evidence" value="ECO:0007669"/>
    <property type="project" value="TreeGrafter"/>
</dbReference>
<dbReference type="GO" id="GO:0001655">
    <property type="term" value="P:urogenital system development"/>
    <property type="evidence" value="ECO:0007669"/>
    <property type="project" value="TreeGrafter"/>
</dbReference>
<proteinExistence type="inferred from homology"/>
<evidence type="ECO:0000313" key="14">
    <source>
        <dbReference type="Proteomes" id="UP000266721"/>
    </source>
</evidence>
<evidence type="ECO:0000256" key="2">
    <source>
        <dbReference type="ARBA" id="ARBA00022723"/>
    </source>
</evidence>
<comment type="caution">
    <text evidence="13">The sequence shown here is derived from an EMBL/GenBank/DDBJ whole genome shotgun (WGS) entry which is preliminary data.</text>
</comment>
<evidence type="ECO:0000256" key="5">
    <source>
        <dbReference type="ARBA" id="ARBA00022833"/>
    </source>
</evidence>
<sequence>MSTLLIHRNSVIQLSDKPEELINCKTKTCRKRICSVKTRYIHAKEKPFKCLECGKGFCQSRTLNVHKAVHIKKKENKEQ</sequence>
<keyword evidence="5" id="KW-0862">Zinc</keyword>
<dbReference type="GO" id="GO:0005634">
    <property type="term" value="C:nucleus"/>
    <property type="evidence" value="ECO:0007669"/>
    <property type="project" value="UniProtKB-SubCell"/>
</dbReference>
<keyword evidence="14" id="KW-1185">Reference proteome</keyword>
<dbReference type="PANTHER" id="PTHR14196:SF5">
    <property type="entry name" value="PROTEIN ODD-SKIPPED-RELATED 1"/>
    <property type="match status" value="1"/>
</dbReference>
<dbReference type="EMBL" id="KV593516">
    <property type="protein sequence ID" value="OPL21254.1"/>
    <property type="molecule type" value="Genomic_DNA"/>
</dbReference>
<dbReference type="PANTHER" id="PTHR14196">
    <property type="entry name" value="ODD-SKIPPED - RELATED"/>
    <property type="match status" value="1"/>
</dbReference>
<dbReference type="AlphaFoldDB" id="A0A3L5TPW8"/>
<keyword evidence="8" id="KW-0539">Nucleus</keyword>
<comment type="subcellular location">
    <subcellularLocation>
        <location evidence="1">Nucleus</location>
    </subcellularLocation>
</comment>
<evidence type="ECO:0000256" key="6">
    <source>
        <dbReference type="ARBA" id="ARBA00023015"/>
    </source>
</evidence>
<reference evidence="13 14" key="1">
    <citation type="journal article" date="2016" name="PLoS ONE">
        <title>A First Insight into the Genome of the Filter-Feeder Mussel Mytilus galloprovincialis.</title>
        <authorList>
            <person name="Murgarella M."/>
            <person name="Puiu D."/>
            <person name="Novoa B."/>
            <person name="Figueras A."/>
            <person name="Posada D."/>
            <person name="Canchaya C."/>
        </authorList>
    </citation>
    <scope>NUCLEOTIDE SEQUENCE [LARGE SCALE GENOMIC DNA]</scope>
    <source>
        <tissue evidence="13">Muscle</tissue>
    </source>
</reference>
<evidence type="ECO:0000256" key="7">
    <source>
        <dbReference type="ARBA" id="ARBA00023163"/>
    </source>
</evidence>
<evidence type="ECO:0000259" key="12">
    <source>
        <dbReference type="PROSITE" id="PS50157"/>
    </source>
</evidence>
<name>A0A3L5TPW8_MYTGA</name>
<feature type="domain" description="C2H2-type" evidence="12">
    <location>
        <begin position="48"/>
        <end position="75"/>
    </location>
</feature>
<evidence type="ECO:0000256" key="4">
    <source>
        <dbReference type="ARBA" id="ARBA00022771"/>
    </source>
</evidence>
<evidence type="ECO:0000256" key="10">
    <source>
        <dbReference type="ARBA" id="ARBA00039296"/>
    </source>
</evidence>
<dbReference type="FunFam" id="3.30.160.60:FF:000254">
    <property type="entry name" value="Odd-skipped related transciption factor 1"/>
    <property type="match status" value="1"/>
</dbReference>
<evidence type="ECO:0000256" key="9">
    <source>
        <dbReference type="ARBA" id="ARBA00038339"/>
    </source>
</evidence>
<accession>A0A3L5TPW8</accession>
<dbReference type="SMR" id="A0A3L5TPW8"/>
<evidence type="ECO:0000256" key="3">
    <source>
        <dbReference type="ARBA" id="ARBA00022737"/>
    </source>
</evidence>
<keyword evidence="3" id="KW-0677">Repeat</keyword>
<dbReference type="Gene3D" id="3.30.160.60">
    <property type="entry name" value="Classic Zinc Finger"/>
    <property type="match status" value="1"/>
</dbReference>
<dbReference type="Proteomes" id="UP000266721">
    <property type="component" value="Unassembled WGS sequence"/>
</dbReference>
<keyword evidence="7" id="KW-0804">Transcription</keyword>
<feature type="non-terminal residue" evidence="13">
    <location>
        <position position="1"/>
    </location>
</feature>
<evidence type="ECO:0000256" key="8">
    <source>
        <dbReference type="ARBA" id="ARBA00023242"/>
    </source>
</evidence>
<dbReference type="PROSITE" id="PS00028">
    <property type="entry name" value="ZINC_FINGER_C2H2_1"/>
    <property type="match status" value="1"/>
</dbReference>
<dbReference type="GO" id="GO:0008270">
    <property type="term" value="F:zinc ion binding"/>
    <property type="evidence" value="ECO:0007669"/>
    <property type="project" value="UniProtKB-KW"/>
</dbReference>
<evidence type="ECO:0000313" key="13">
    <source>
        <dbReference type="EMBL" id="OPL21254.1"/>
    </source>
</evidence>